<feature type="region of interest" description="Disordered" evidence="1">
    <location>
        <begin position="1"/>
        <end position="26"/>
    </location>
</feature>
<evidence type="ECO:0000256" key="1">
    <source>
        <dbReference type="SAM" id="MobiDB-lite"/>
    </source>
</evidence>
<sequence>MKMDGKRKMKRNKQARRNWKKKTKTRKLEIKGKAVANADVSEKGRELALYVNDDVGEDIAGDFSLNINDVTGEDDETMWKLKKFNKKKRKKGIWSELLKLVRNVFKECRTAEDLRVKWKSMEAAGVGKEEGEVQE</sequence>
<dbReference type="AlphaFoldDB" id="A0AA41VAY7"/>
<protein>
    <submittedName>
        <fullName evidence="2">Uncharacterized protein</fullName>
    </submittedName>
</protein>
<gene>
    <name evidence="2" type="ORF">MKW94_015495</name>
</gene>
<feature type="compositionally biased region" description="Basic residues" evidence="1">
    <location>
        <begin position="7"/>
        <end position="25"/>
    </location>
</feature>
<name>A0AA41VAY7_PAPNU</name>
<comment type="caution">
    <text evidence="2">The sequence shown here is derived from an EMBL/GenBank/DDBJ whole genome shotgun (WGS) entry which is preliminary data.</text>
</comment>
<dbReference type="EMBL" id="JAJJMA010115092">
    <property type="protein sequence ID" value="MCL7031728.1"/>
    <property type="molecule type" value="Genomic_DNA"/>
</dbReference>
<dbReference type="Proteomes" id="UP001177140">
    <property type="component" value="Unassembled WGS sequence"/>
</dbReference>
<evidence type="ECO:0000313" key="3">
    <source>
        <dbReference type="Proteomes" id="UP001177140"/>
    </source>
</evidence>
<reference evidence="2" key="1">
    <citation type="submission" date="2022-03" db="EMBL/GenBank/DDBJ databases">
        <title>A functionally conserved STORR gene fusion in Papaver species that diverged 16.8 million years ago.</title>
        <authorList>
            <person name="Catania T."/>
        </authorList>
    </citation>
    <scope>NUCLEOTIDE SEQUENCE</scope>
    <source>
        <strain evidence="2">S-191538</strain>
    </source>
</reference>
<keyword evidence="3" id="KW-1185">Reference proteome</keyword>
<proteinExistence type="predicted"/>
<organism evidence="2 3">
    <name type="scientific">Papaver nudicaule</name>
    <name type="common">Iceland poppy</name>
    <dbReference type="NCBI Taxonomy" id="74823"/>
    <lineage>
        <taxon>Eukaryota</taxon>
        <taxon>Viridiplantae</taxon>
        <taxon>Streptophyta</taxon>
        <taxon>Embryophyta</taxon>
        <taxon>Tracheophyta</taxon>
        <taxon>Spermatophyta</taxon>
        <taxon>Magnoliopsida</taxon>
        <taxon>Ranunculales</taxon>
        <taxon>Papaveraceae</taxon>
        <taxon>Papaveroideae</taxon>
        <taxon>Papaver</taxon>
    </lineage>
</organism>
<accession>A0AA41VAY7</accession>
<evidence type="ECO:0000313" key="2">
    <source>
        <dbReference type="EMBL" id="MCL7031728.1"/>
    </source>
</evidence>